<dbReference type="Gene3D" id="3.40.50.40">
    <property type="match status" value="1"/>
</dbReference>
<dbReference type="EMBL" id="FXUL01000002">
    <property type="protein sequence ID" value="SMP49231.1"/>
    <property type="molecule type" value="Genomic_DNA"/>
</dbReference>
<reference evidence="5 6" key="1">
    <citation type="submission" date="2017-05" db="EMBL/GenBank/DDBJ databases">
        <authorList>
            <person name="Varghese N."/>
            <person name="Submissions S."/>
        </authorList>
    </citation>
    <scope>NUCLEOTIDE SEQUENCE [LARGE SCALE GENOMIC DNA]</scope>
    <source>
        <strain evidence="5 6">DSM 26001</strain>
    </source>
</reference>
<dbReference type="PANTHER" id="PTHR11707:SF28">
    <property type="entry name" value="60 KDA LYSOPHOSPHOLIPASE"/>
    <property type="match status" value="1"/>
</dbReference>
<dbReference type="Proteomes" id="UP001158049">
    <property type="component" value="Unassembled WGS sequence"/>
</dbReference>
<accession>A0ABY1PYG2</accession>
<dbReference type="PRINTS" id="PR00139">
    <property type="entry name" value="ASNGLNASE"/>
</dbReference>
<proteinExistence type="inferred from homology"/>
<dbReference type="SFLD" id="SFLDS00057">
    <property type="entry name" value="Glutaminase/Asparaginase"/>
    <property type="match status" value="1"/>
</dbReference>
<dbReference type="InterPro" id="IPR040919">
    <property type="entry name" value="Asparaginase_C"/>
</dbReference>
<evidence type="ECO:0000256" key="2">
    <source>
        <dbReference type="ARBA" id="ARBA00022801"/>
    </source>
</evidence>
<dbReference type="Gene3D" id="3.40.50.1170">
    <property type="entry name" value="L-asparaginase, N-terminal domain"/>
    <property type="match status" value="1"/>
</dbReference>
<comment type="caution">
    <text evidence="5">The sequence shown here is derived from an EMBL/GenBank/DDBJ whole genome shotgun (WGS) entry which is preliminary data.</text>
</comment>
<dbReference type="InterPro" id="IPR027473">
    <property type="entry name" value="L-asparaginase_C"/>
</dbReference>
<gene>
    <name evidence="5" type="ORF">SAMN06295970_102223</name>
</gene>
<dbReference type="InterPro" id="IPR036152">
    <property type="entry name" value="Asp/glu_Ase-like_sf"/>
</dbReference>
<evidence type="ECO:0000313" key="5">
    <source>
        <dbReference type="EMBL" id="SMP49231.1"/>
    </source>
</evidence>
<dbReference type="PIRSF" id="PIRSF500176">
    <property type="entry name" value="L_ASNase"/>
    <property type="match status" value="1"/>
</dbReference>
<evidence type="ECO:0000259" key="3">
    <source>
        <dbReference type="Pfam" id="PF00710"/>
    </source>
</evidence>
<name>A0ABY1PYG2_9BURK</name>
<evidence type="ECO:0000259" key="4">
    <source>
        <dbReference type="Pfam" id="PF17763"/>
    </source>
</evidence>
<feature type="domain" description="Asparaginase/glutaminase C-terminal" evidence="4">
    <location>
        <begin position="222"/>
        <end position="327"/>
    </location>
</feature>
<dbReference type="Pfam" id="PF17763">
    <property type="entry name" value="Asparaginase_C"/>
    <property type="match status" value="1"/>
</dbReference>
<keyword evidence="2" id="KW-0378">Hydrolase</keyword>
<dbReference type="InterPro" id="IPR004550">
    <property type="entry name" value="AsnASE_II"/>
</dbReference>
<dbReference type="SUPFAM" id="SSF53774">
    <property type="entry name" value="Glutaminase/Asparaginase"/>
    <property type="match status" value="1"/>
</dbReference>
<evidence type="ECO:0000313" key="6">
    <source>
        <dbReference type="Proteomes" id="UP001158049"/>
    </source>
</evidence>
<dbReference type="InterPro" id="IPR037152">
    <property type="entry name" value="L-asparaginase_N_sf"/>
</dbReference>
<dbReference type="PIRSF" id="PIRSF001220">
    <property type="entry name" value="L-ASNase_gatD"/>
    <property type="match status" value="1"/>
</dbReference>
<dbReference type="CDD" id="cd08964">
    <property type="entry name" value="L-asparaginase_II"/>
    <property type="match status" value="1"/>
</dbReference>
<dbReference type="PROSITE" id="PS51732">
    <property type="entry name" value="ASN_GLN_ASE_3"/>
    <property type="match status" value="1"/>
</dbReference>
<keyword evidence="6" id="KW-1185">Reference proteome</keyword>
<protein>
    <submittedName>
        <fullName evidence="5">L-asparaginase</fullName>
    </submittedName>
</protein>
<dbReference type="PANTHER" id="PTHR11707">
    <property type="entry name" value="L-ASPARAGINASE"/>
    <property type="match status" value="1"/>
</dbReference>
<dbReference type="InterPro" id="IPR027474">
    <property type="entry name" value="L-asparaginase_N"/>
</dbReference>
<dbReference type="RefSeq" id="WP_283441025.1">
    <property type="nucleotide sequence ID" value="NZ_FXUL01000002.1"/>
</dbReference>
<comment type="similarity">
    <text evidence="1">Belongs to the asparaginase 1 family.</text>
</comment>
<dbReference type="Pfam" id="PF00710">
    <property type="entry name" value="Asparaginase"/>
    <property type="match status" value="1"/>
</dbReference>
<dbReference type="InterPro" id="IPR006034">
    <property type="entry name" value="Asparaginase/glutaminase-like"/>
</dbReference>
<evidence type="ECO:0000256" key="1">
    <source>
        <dbReference type="ARBA" id="ARBA00010518"/>
    </source>
</evidence>
<sequence length="348" mass="34682">MADAVNLRQPAAGRRVLLVSTGGTITMTAAASGGIAPTLTGEDLVRAVPELAGAATVDVHSYSTKPGASLTLEDLVRIAELIDLRLADGYAGAVVVQGTDTIEETAFVLDMLVASERPVVVTGAMRGAAAPGADGPANLLAAATVAASPLAGGLGTVVVLNDEVHAARHVQKSHTSAPSAFASPGSGPVGHVIEGRLHLYARLPRLAALPRPAIGAIEGAPVALIRVALGDDGRLLGALPGLGYRGAVIEGMGAGHLPAGLAELLGTLAGAMPVVLATRVAAGPVFQGTYGFPGSEMDLIARGAIPGGYYAGGKACLLLRLLLAAGLVGEPLKAAYIARCNGMLFDAG</sequence>
<dbReference type="SMART" id="SM00870">
    <property type="entry name" value="Asparaginase"/>
    <property type="match status" value="1"/>
</dbReference>
<feature type="domain" description="L-asparaginase N-terminal" evidence="3">
    <location>
        <begin position="15"/>
        <end position="202"/>
    </location>
</feature>
<organism evidence="5 6">
    <name type="scientific">Noviherbaspirillum suwonense</name>
    <dbReference type="NCBI Taxonomy" id="1224511"/>
    <lineage>
        <taxon>Bacteria</taxon>
        <taxon>Pseudomonadati</taxon>
        <taxon>Pseudomonadota</taxon>
        <taxon>Betaproteobacteria</taxon>
        <taxon>Burkholderiales</taxon>
        <taxon>Oxalobacteraceae</taxon>
        <taxon>Noviherbaspirillum</taxon>
    </lineage>
</organism>